<name>A0ABW2PPE0_9BACL</name>
<feature type="domain" description="YcxB-like C-terminal" evidence="1">
    <location>
        <begin position="3"/>
        <end position="32"/>
    </location>
</feature>
<dbReference type="RefSeq" id="WP_214788438.1">
    <property type="nucleotide sequence ID" value="NZ_JANIEL010000004.1"/>
</dbReference>
<comment type="caution">
    <text evidence="2">The sequence shown here is derived from an EMBL/GenBank/DDBJ whole genome shotgun (WGS) entry which is preliminary data.</text>
</comment>
<proteinExistence type="predicted"/>
<evidence type="ECO:0000259" key="1">
    <source>
        <dbReference type="Pfam" id="PF14317"/>
    </source>
</evidence>
<evidence type="ECO:0000313" key="2">
    <source>
        <dbReference type="EMBL" id="MFC7389945.1"/>
    </source>
</evidence>
<reference evidence="3" key="1">
    <citation type="journal article" date="2019" name="Int. J. Syst. Evol. Microbiol.">
        <title>The Global Catalogue of Microorganisms (GCM) 10K type strain sequencing project: providing services to taxonomists for standard genome sequencing and annotation.</title>
        <authorList>
            <consortium name="The Broad Institute Genomics Platform"/>
            <consortium name="The Broad Institute Genome Sequencing Center for Infectious Disease"/>
            <person name="Wu L."/>
            <person name="Ma J."/>
        </authorList>
    </citation>
    <scope>NUCLEOTIDE SEQUENCE [LARGE SCALE GENOMIC DNA]</scope>
    <source>
        <strain evidence="3">CCUG 55590</strain>
    </source>
</reference>
<dbReference type="InterPro" id="IPR025588">
    <property type="entry name" value="YcxB-like_C"/>
</dbReference>
<evidence type="ECO:0000313" key="3">
    <source>
        <dbReference type="Proteomes" id="UP001596439"/>
    </source>
</evidence>
<accession>A0ABW2PPE0</accession>
<dbReference type="EMBL" id="JBHTCE010000001">
    <property type="protein sequence ID" value="MFC7389945.1"/>
    <property type="molecule type" value="Genomic_DNA"/>
</dbReference>
<gene>
    <name evidence="2" type="ORF">ACFQO8_07285</name>
</gene>
<dbReference type="Pfam" id="PF14317">
    <property type="entry name" value="YcxB"/>
    <property type="match status" value="1"/>
</dbReference>
<sequence length="44" mass="5246">MLQIPWGSIDKASQDEKHLYLYFQEADAIIIPQKNQWTRAIRTK</sequence>
<protein>
    <submittedName>
        <fullName evidence="2">YcxB family protein</fullName>
    </submittedName>
</protein>
<organism evidence="2 3">
    <name type="scientific">Exiguobacterium aestuarii</name>
    <dbReference type="NCBI Taxonomy" id="273527"/>
    <lineage>
        <taxon>Bacteria</taxon>
        <taxon>Bacillati</taxon>
        <taxon>Bacillota</taxon>
        <taxon>Bacilli</taxon>
        <taxon>Bacillales</taxon>
        <taxon>Bacillales Family XII. Incertae Sedis</taxon>
        <taxon>Exiguobacterium</taxon>
    </lineage>
</organism>
<dbReference type="Proteomes" id="UP001596439">
    <property type="component" value="Unassembled WGS sequence"/>
</dbReference>
<keyword evidence="3" id="KW-1185">Reference proteome</keyword>